<proteinExistence type="predicted"/>
<accession>A0ABW1UKS0</accession>
<name>A0ABW1UKS0_9LACO</name>
<evidence type="ECO:0000256" key="1">
    <source>
        <dbReference type="SAM" id="Phobius"/>
    </source>
</evidence>
<dbReference type="InterPro" id="IPR049731">
    <property type="entry name" value="LVIS_2131-like"/>
</dbReference>
<gene>
    <name evidence="2" type="ORF">ACFQHW_02980</name>
</gene>
<sequence>MNSGWNLIGIGAWLLLLVYLIVIIQNIRHRHIRMIVMNRKTFSWPVFGKDMLLVVVFAAGFVFMAYQTLFTRVDVSEQDRVAVSYTTEPLVLQTSGGTGYMVTVARGSGREAIQTYTYWTEGHRNQVKSIHASIATGSKPVSIGARVYHFPNKMIKKADKRYNQAFVARVEATYKPGFWNGLGMKVGHNALEYTMIRVPSSTFVSED</sequence>
<feature type="transmembrane region" description="Helical" evidence="1">
    <location>
        <begin position="6"/>
        <end position="25"/>
    </location>
</feature>
<feature type="transmembrane region" description="Helical" evidence="1">
    <location>
        <begin position="46"/>
        <end position="66"/>
    </location>
</feature>
<organism evidence="2 3">
    <name type="scientific">Lapidilactobacillus achengensis</name>
    <dbReference type="NCBI Taxonomy" id="2486000"/>
    <lineage>
        <taxon>Bacteria</taxon>
        <taxon>Bacillati</taxon>
        <taxon>Bacillota</taxon>
        <taxon>Bacilli</taxon>
        <taxon>Lactobacillales</taxon>
        <taxon>Lactobacillaceae</taxon>
        <taxon>Lapidilactobacillus</taxon>
    </lineage>
</organism>
<dbReference type="NCBIfam" id="NF040508">
    <property type="entry name" value="LVIS_2131_fam"/>
    <property type="match status" value="1"/>
</dbReference>
<protein>
    <submittedName>
        <fullName evidence="2">LVIS_2131 family protein</fullName>
    </submittedName>
</protein>
<reference evidence="3" key="1">
    <citation type="journal article" date="2019" name="Int. J. Syst. Evol. Microbiol.">
        <title>The Global Catalogue of Microorganisms (GCM) 10K type strain sequencing project: providing services to taxonomists for standard genome sequencing and annotation.</title>
        <authorList>
            <consortium name="The Broad Institute Genomics Platform"/>
            <consortium name="The Broad Institute Genome Sequencing Center for Infectious Disease"/>
            <person name="Wu L."/>
            <person name="Ma J."/>
        </authorList>
    </citation>
    <scope>NUCLEOTIDE SEQUENCE [LARGE SCALE GENOMIC DNA]</scope>
    <source>
        <strain evidence="3">CCM 8897</strain>
    </source>
</reference>
<keyword evidence="1" id="KW-0472">Membrane</keyword>
<evidence type="ECO:0000313" key="3">
    <source>
        <dbReference type="Proteomes" id="UP001596310"/>
    </source>
</evidence>
<dbReference type="Proteomes" id="UP001596310">
    <property type="component" value="Unassembled WGS sequence"/>
</dbReference>
<comment type="caution">
    <text evidence="2">The sequence shown here is derived from an EMBL/GenBank/DDBJ whole genome shotgun (WGS) entry which is preliminary data.</text>
</comment>
<keyword evidence="3" id="KW-1185">Reference proteome</keyword>
<dbReference type="RefSeq" id="WP_125600528.1">
    <property type="nucleotide sequence ID" value="NZ_JBHSSM010000008.1"/>
</dbReference>
<evidence type="ECO:0000313" key="2">
    <source>
        <dbReference type="EMBL" id="MFC6314529.1"/>
    </source>
</evidence>
<keyword evidence="1" id="KW-0812">Transmembrane</keyword>
<keyword evidence="1" id="KW-1133">Transmembrane helix</keyword>
<dbReference type="EMBL" id="JBHSSM010000008">
    <property type="protein sequence ID" value="MFC6314529.1"/>
    <property type="molecule type" value="Genomic_DNA"/>
</dbReference>